<evidence type="ECO:0000313" key="1">
    <source>
        <dbReference type="EMBL" id="QIZ78346.1"/>
    </source>
</evidence>
<reference evidence="1 2" key="1">
    <citation type="submission" date="2020-04" db="EMBL/GenBank/DDBJ databases">
        <title>Ferrimonas sp. S7 isolated from sea water.</title>
        <authorList>
            <person name="Bae S.S."/>
            <person name="Baek K."/>
        </authorList>
    </citation>
    <scope>NUCLEOTIDE SEQUENCE [LARGE SCALE GENOMIC DNA]</scope>
    <source>
        <strain evidence="1 2">S7</strain>
    </source>
</reference>
<keyword evidence="2" id="KW-1185">Reference proteome</keyword>
<dbReference type="AlphaFoldDB" id="A0A6H1UJF1"/>
<accession>A0A6H1UJF1</accession>
<dbReference type="EMBL" id="CP051180">
    <property type="protein sequence ID" value="QIZ78346.1"/>
    <property type="molecule type" value="Genomic_DNA"/>
</dbReference>
<name>A0A6H1UJF1_9GAMM</name>
<dbReference type="RefSeq" id="WP_168662222.1">
    <property type="nucleotide sequence ID" value="NZ_CP051180.1"/>
</dbReference>
<protein>
    <submittedName>
        <fullName evidence="1">Uncharacterized protein</fullName>
    </submittedName>
</protein>
<evidence type="ECO:0000313" key="2">
    <source>
        <dbReference type="Proteomes" id="UP000501602"/>
    </source>
</evidence>
<proteinExistence type="predicted"/>
<organism evidence="1 2">
    <name type="scientific">Ferrimonas lipolytica</name>
    <dbReference type="NCBI Taxonomy" id="2724191"/>
    <lineage>
        <taxon>Bacteria</taxon>
        <taxon>Pseudomonadati</taxon>
        <taxon>Pseudomonadota</taxon>
        <taxon>Gammaproteobacteria</taxon>
        <taxon>Alteromonadales</taxon>
        <taxon>Ferrimonadaceae</taxon>
        <taxon>Ferrimonas</taxon>
    </lineage>
</organism>
<dbReference type="KEGG" id="fes:HER31_16430"/>
<sequence>MSIKRKKYNNMLILLIVGLGFLLLATGKLTQNNNSFPLLPQEATLQSLVFAKLVIERDNNQWQSNPEAPTEHIQQLVMAWRNAQMVPIAPPSPLPPKPIIVDVYLDDGSYPQTALLYPHIAAIKIHGQDQWWRLVNQEMETLLP</sequence>
<dbReference type="Proteomes" id="UP000501602">
    <property type="component" value="Chromosome"/>
</dbReference>
<gene>
    <name evidence="1" type="ORF">HER31_16430</name>
</gene>